<reference evidence="1" key="1">
    <citation type="submission" date="2020-04" db="EMBL/GenBank/DDBJ databases">
        <authorList>
            <person name="Chiriac C."/>
            <person name="Salcher M."/>
            <person name="Ghai R."/>
            <person name="Kavagutti S V."/>
        </authorList>
    </citation>
    <scope>NUCLEOTIDE SEQUENCE</scope>
</reference>
<dbReference type="EMBL" id="LR796225">
    <property type="protein sequence ID" value="CAB4127948.1"/>
    <property type="molecule type" value="Genomic_DNA"/>
</dbReference>
<proteinExistence type="predicted"/>
<evidence type="ECO:0000313" key="1">
    <source>
        <dbReference type="EMBL" id="CAB4127948.1"/>
    </source>
</evidence>
<organism evidence="1">
    <name type="scientific">uncultured Caudovirales phage</name>
    <dbReference type="NCBI Taxonomy" id="2100421"/>
    <lineage>
        <taxon>Viruses</taxon>
        <taxon>Duplodnaviria</taxon>
        <taxon>Heunggongvirae</taxon>
        <taxon>Uroviricota</taxon>
        <taxon>Caudoviricetes</taxon>
        <taxon>Peduoviridae</taxon>
        <taxon>Maltschvirus</taxon>
        <taxon>Maltschvirus maltsch</taxon>
    </lineage>
</organism>
<sequence length="71" mass="7971">MSKQKANLILNEVKIGIPHPTHIINHALTITGDLNGQQLQKNKLQNNIGGIQNNGIWCLHRETDSKDVYET</sequence>
<protein>
    <submittedName>
        <fullName evidence="1">Uncharacterized protein</fullName>
    </submittedName>
</protein>
<gene>
    <name evidence="1" type="ORF">UFOVP106_22</name>
</gene>
<accession>A0A6J5KZG1</accession>
<name>A0A6J5KZG1_9CAUD</name>